<name>A0A2R5GFB1_9STRA</name>
<accession>A0A2R5GFB1</accession>
<feature type="chain" id="PRO_5015350378" description="Glycosyl hydrolase family 32 N-terminal domain-containing protein" evidence="2">
    <location>
        <begin position="24"/>
        <end position="1612"/>
    </location>
</feature>
<evidence type="ECO:0008006" key="5">
    <source>
        <dbReference type="Google" id="ProtNLM"/>
    </source>
</evidence>
<comment type="caution">
    <text evidence="3">The sequence shown here is derived from an EMBL/GenBank/DDBJ whole genome shotgun (WGS) entry which is preliminary data.</text>
</comment>
<dbReference type="InterPro" id="IPR023296">
    <property type="entry name" value="Glyco_hydro_beta-prop_sf"/>
</dbReference>
<proteinExistence type="predicted"/>
<feature type="signal peptide" evidence="2">
    <location>
        <begin position="1"/>
        <end position="23"/>
    </location>
</feature>
<dbReference type="SUPFAM" id="SSF75005">
    <property type="entry name" value="Arabinanase/levansucrase/invertase"/>
    <property type="match status" value="1"/>
</dbReference>
<evidence type="ECO:0000313" key="4">
    <source>
        <dbReference type="Proteomes" id="UP000241890"/>
    </source>
</evidence>
<dbReference type="PANTHER" id="PTHR22925">
    <property type="entry name" value="GLYCOSYL HYDROLASE 43 FAMILY MEMBER"/>
    <property type="match status" value="1"/>
</dbReference>
<reference evidence="3 4" key="1">
    <citation type="submission" date="2017-12" db="EMBL/GenBank/DDBJ databases">
        <title>Sequencing, de novo assembly and annotation of complete genome of a new Thraustochytrid species, strain FCC1311.</title>
        <authorList>
            <person name="Sedici K."/>
            <person name="Godart F."/>
            <person name="Aiese Cigliano R."/>
            <person name="Sanseverino W."/>
            <person name="Barakat M."/>
            <person name="Ortet P."/>
            <person name="Marechal E."/>
            <person name="Cagnac O."/>
            <person name="Amato A."/>
        </authorList>
    </citation>
    <scope>NUCLEOTIDE SEQUENCE [LARGE SCALE GENOMIC DNA]</scope>
</reference>
<keyword evidence="2" id="KW-0732">Signal</keyword>
<feature type="compositionally biased region" description="Low complexity" evidence="1">
    <location>
        <begin position="932"/>
        <end position="941"/>
    </location>
</feature>
<organism evidence="3 4">
    <name type="scientific">Hondaea fermentalgiana</name>
    <dbReference type="NCBI Taxonomy" id="2315210"/>
    <lineage>
        <taxon>Eukaryota</taxon>
        <taxon>Sar</taxon>
        <taxon>Stramenopiles</taxon>
        <taxon>Bigyra</taxon>
        <taxon>Labyrinthulomycetes</taxon>
        <taxon>Thraustochytrida</taxon>
        <taxon>Thraustochytriidae</taxon>
        <taxon>Hondaea</taxon>
    </lineage>
</organism>
<evidence type="ECO:0000313" key="3">
    <source>
        <dbReference type="EMBL" id="GBG29577.1"/>
    </source>
</evidence>
<dbReference type="Gene3D" id="2.115.10.20">
    <property type="entry name" value="Glycosyl hydrolase domain, family 43"/>
    <property type="match status" value="1"/>
</dbReference>
<dbReference type="Proteomes" id="UP000241890">
    <property type="component" value="Unassembled WGS sequence"/>
</dbReference>
<dbReference type="InParanoid" id="A0A2R5GFB1"/>
<protein>
    <recommendedName>
        <fullName evidence="5">Glycosyl hydrolase family 32 N-terminal domain-containing protein</fullName>
    </recommendedName>
</protein>
<feature type="region of interest" description="Disordered" evidence="1">
    <location>
        <begin position="921"/>
        <end position="961"/>
    </location>
</feature>
<evidence type="ECO:0000256" key="1">
    <source>
        <dbReference type="SAM" id="MobiDB-lite"/>
    </source>
</evidence>
<keyword evidence="4" id="KW-1185">Reference proteome</keyword>
<dbReference type="PANTHER" id="PTHR22925:SF3">
    <property type="entry name" value="GLYCOSYL HYDROLASE FAMILY PROTEIN 43"/>
    <property type="match status" value="1"/>
</dbReference>
<evidence type="ECO:0000256" key="2">
    <source>
        <dbReference type="SAM" id="SignalP"/>
    </source>
</evidence>
<sequence length="1612" mass="173359">MMARALAVALVTLLTSLAGEVQAVETVRGAGDPAVPRTAQEYERCKETHRCPRAFTRYNVEQANVSFASAAFAQGEEEHAHLFADFEDWHQGTRFWNDVGSASDSETADYAHFNSFDYALLGPLEASRNANHSYVVSFNTTSLTASLVNETSGTPEEIWADSGELVATPNGTEVALFNFEWIDLGANTQILTTGIRALALLSRSSIKLGSRIVVDPATLGGFPGGAAVANNNAQGPGSSSKRVYLFTIETSATRVKEVQTVRTWAATGQTLAGSFRLRFRNGRTHSIPHDASPALFKARLERATETVGHVSVHRSARDAEGGYTWSVTFDTAVGNLPELEVENELLGIGADIEANTPQQANELGGTFALEFLGTQTDSLPFNVSSWNMARALEQLNGVLFASVQRQDAACDGRPLPQPDYGPCDNGLCANDGPGPSRELTWTVLLVTDEGNVAPTSPTAANIDAVGPVQSLSVVDIALTGVDADISVLDGHQGLVHAQSFTSLASAPTSPFSYAFGGRGGSHGGQGALPGLALEGQSLLRPDASLNLSASASLEVASRMLAPTYGAADLGTDLLGGSGGGVGGVNLRHLLARSNPAGLGGDGGGAVEIIAVNDITFEVGAGVDVSGSAGHDAFWGGGGGAGGSILIAAGGILHVEANDTLVADGGPGGASGAFPDGDRGSGGGGRIAVFAKSISIDRDSFATAIHASPGGSIHVFSTLGPRLHVDETTGAAGTSSSLRLEVEEFTQTASGVRRRSPFVANGPRFAIHPGGPYDGKPNRVTVYVKAARIDMGASVDVRSTGVALYASTDPDASVMIGTALRDGNFVHGTAYHGAPDQVFYHQAKLHRWYKLEILLDWDASTYTIRLNDEERVLDASFEGSDIASIGLHGYSGSISWFDEIFVGHDDTAGFRCPTIIEHATPASDAEATRAERASAASLSISRPDQTDWKTDALGPSSSMTPMLRHESHLSSRTLYQMNSHGLVYNSGGMHFQFRSEVSAAEANTLSGTVNYGMLLETPSSPGWEVSPDLLAASKTMAGGNGRDWDNGMDQDAASVNDGEDASTGRYYWYGDHMNPRQDEEPLLWGGIMACSTSDFKHWRNEGTMLHFTNISYDGGVPRTTVEIVGAPGHEVEVSEMETVGIGNWSGAALHAERPKVLYNNDTGKYVMWSSVHDESNEVGVAMVATADFPGGPFAIHDVFLPNGNETHDQTVLQRPDGQAVLVRTYFATVDYILPEPVMQPMWESVKDSSGEVDYGLNYHRSTYLEGYDDPNDICIQRVRKEDKEANITQTPEEDRMPVEEWIRNAYNGSGYLENYVLSEQAEPWLYETINGQGDPIVESRFLNPTLDINNLWMPSSVPTVVAKPWKANYKDGNIADNIVHSTLPDKLIGPPQIVEQRRTKYVAISLLTPDYLGLASELSIMEGHTEDGIDLASILTSVDQLGTDLAADAVPYERRFFPAVCEGGANDNEWEDCRDAPEQRQYSTVPGQVWGLDAPFDFVTEYDWSWRYNQYRWDNDDVPMDNHTHPVNFKDQLIGWFVPGRGLRDTTRSRSEFRPYDHNCFRGSIGTPGDDNYVAADDLYNHTLSQHYLKTEGADIASTRAHLREFDESMIIL</sequence>
<dbReference type="OrthoDB" id="9970295at2759"/>
<gene>
    <name evidence="3" type="ORF">FCC1311_057982</name>
</gene>
<dbReference type="EMBL" id="BEYU01000060">
    <property type="protein sequence ID" value="GBG29577.1"/>
    <property type="molecule type" value="Genomic_DNA"/>
</dbReference>